<dbReference type="HOGENOM" id="CLU_1390097_0_0_1"/>
<keyword evidence="2" id="KW-1185">Reference proteome</keyword>
<dbReference type="AlphaFoldDB" id="E9D9K1"/>
<sequence length="196" mass="21919">MAGQILENCFFWKTFAVSPPHKTRAGVTVHSHIPCMHADAMVAQMFPGIRDHATYNERICRSLLDGVLLVASRSRVHPAHAQMKGTPSSKEKVIPSVRDNGVDQLTTFGVIWFSHCFESHSGTNTGCMMPASQRSRKCDRSSHVVYPRLKSRPHQLPSSTPFAFSSRILRENFRESVTWLFGSQSHCSSLYAAGWS</sequence>
<evidence type="ECO:0000313" key="1">
    <source>
        <dbReference type="EMBL" id="EFW17234.1"/>
    </source>
</evidence>
<dbReference type="EMBL" id="GL636495">
    <property type="protein sequence ID" value="EFW17234.1"/>
    <property type="molecule type" value="Genomic_DNA"/>
</dbReference>
<gene>
    <name evidence="1" type="ORF">CPSG_06503</name>
</gene>
<reference evidence="2" key="1">
    <citation type="journal article" date="2010" name="Genome Res.">
        <title>Population genomic sequencing of Coccidioides fungi reveals recent hybridization and transposon control.</title>
        <authorList>
            <person name="Neafsey D.E."/>
            <person name="Barker B.M."/>
            <person name="Sharpton T.J."/>
            <person name="Stajich J.E."/>
            <person name="Park D.J."/>
            <person name="Whiston E."/>
            <person name="Hung C.-Y."/>
            <person name="McMahan C."/>
            <person name="White J."/>
            <person name="Sykes S."/>
            <person name="Heiman D."/>
            <person name="Young S."/>
            <person name="Zeng Q."/>
            <person name="Abouelleil A."/>
            <person name="Aftuck L."/>
            <person name="Bessette D."/>
            <person name="Brown A."/>
            <person name="FitzGerald M."/>
            <person name="Lui A."/>
            <person name="Macdonald J.P."/>
            <person name="Priest M."/>
            <person name="Orbach M.J."/>
            <person name="Galgiani J.N."/>
            <person name="Kirkland T.N."/>
            <person name="Cole G.T."/>
            <person name="Birren B.W."/>
            <person name="Henn M.R."/>
            <person name="Taylor J.W."/>
            <person name="Rounsley S.D."/>
        </authorList>
    </citation>
    <scope>NUCLEOTIDE SEQUENCE [LARGE SCALE GENOMIC DNA]</scope>
    <source>
        <strain evidence="2">RMSCC 757 / Silveira</strain>
    </source>
</reference>
<organism evidence="2">
    <name type="scientific">Coccidioides posadasii (strain RMSCC 757 / Silveira)</name>
    <name type="common">Valley fever fungus</name>
    <dbReference type="NCBI Taxonomy" id="443226"/>
    <lineage>
        <taxon>Eukaryota</taxon>
        <taxon>Fungi</taxon>
        <taxon>Dikarya</taxon>
        <taxon>Ascomycota</taxon>
        <taxon>Pezizomycotina</taxon>
        <taxon>Eurotiomycetes</taxon>
        <taxon>Eurotiomycetidae</taxon>
        <taxon>Onygenales</taxon>
        <taxon>Onygenaceae</taxon>
        <taxon>Coccidioides</taxon>
    </lineage>
</organism>
<accession>E9D9K1</accession>
<name>E9D9K1_COCPS</name>
<dbReference type="Proteomes" id="UP000002497">
    <property type="component" value="Unassembled WGS sequence"/>
</dbReference>
<protein>
    <submittedName>
        <fullName evidence="1">Uncharacterized protein</fullName>
    </submittedName>
</protein>
<evidence type="ECO:0000313" key="2">
    <source>
        <dbReference type="Proteomes" id="UP000002497"/>
    </source>
</evidence>
<reference evidence="2" key="2">
    <citation type="submission" date="2010-03" db="EMBL/GenBank/DDBJ databases">
        <title>The genome sequence of Coccidioides posadasii strain Silveira.</title>
        <authorList>
            <consortium name="The Broad Institute Genome Sequencing Center for Infectious Disease"/>
            <person name="Neafsey D."/>
            <person name="Orbach M."/>
            <person name="Henn M.R."/>
            <person name="Cole G.T."/>
            <person name="Galgiani J."/>
            <person name="Gardner M.J."/>
            <person name="Kirkland T.N."/>
            <person name="Taylor J.W."/>
            <person name="Young S.K."/>
            <person name="Zeng Q."/>
            <person name="Koehrsen M."/>
            <person name="Alvarado L."/>
            <person name="Berlin A."/>
            <person name="Borenstein D."/>
            <person name="Chapman S.B."/>
            <person name="Chen Z."/>
            <person name="Engels R."/>
            <person name="Freedman E."/>
            <person name="Gellesch M."/>
            <person name="Goldberg J."/>
            <person name="Griggs A."/>
            <person name="Gujja S."/>
            <person name="Heilman E."/>
            <person name="Heiman D."/>
            <person name="Howarth C."/>
            <person name="Jen D."/>
            <person name="Larson L."/>
            <person name="Mehta T."/>
            <person name="Neiman D."/>
            <person name="Park D."/>
            <person name="Pearson M."/>
            <person name="Richards J."/>
            <person name="Roberts A."/>
            <person name="Saif S."/>
            <person name="Shea T."/>
            <person name="Shenoy N."/>
            <person name="Sisk P."/>
            <person name="Stolte C."/>
            <person name="Sykes S."/>
            <person name="Walk T."/>
            <person name="White J."/>
            <person name="Yandava C."/>
            <person name="Haas B."/>
            <person name="Nusbaum C."/>
            <person name="Birren B."/>
        </authorList>
    </citation>
    <scope>NUCLEOTIDE SEQUENCE [LARGE SCALE GENOMIC DNA]</scope>
    <source>
        <strain evidence="2">RMSCC 757 / Silveira</strain>
    </source>
</reference>
<dbReference type="VEuPathDB" id="FungiDB:CPSG_06503"/>
<proteinExistence type="predicted"/>